<dbReference type="AlphaFoldDB" id="A0A0S2HYX1"/>
<gene>
    <name evidence="1" type="ORF">L21SP5_01581</name>
</gene>
<evidence type="ECO:0000313" key="1">
    <source>
        <dbReference type="EMBL" id="ALO15227.1"/>
    </source>
</evidence>
<sequence>MRKIVALVLVLSFYSSIGLAQIEREIKNYKDSTVVLANKAKSLMLKYAAEERPGKVAEIYGYINERVTDRKTNLYTYSSELYVLLLSRQWELWIAHARKCRQKFGNDLYPGVKDFTDQYFYELQNQVPQIRQDLKASALPEVDKAMLNVFLELIEAGGVNKEYESALKKFKRYYPRTKYDDFIGRYLPVVNVDFMIASEFGPQALIPIGELSNTFDWNVGFYFGGTFQIEKVYLNFSVGFGNLGLNYPVDAQLDANQVTFEENEDFYFYDYSIEAGYTVYDKKSMRITPYFSFGDAELDSPDFNYEGDDTFIDVFSSRSYGPGLRFSWTLAEFNYRTFYGHALPAQLDLFAKGGYRFLSGVDDELFSGDMAYFSVGIVFGVNY</sequence>
<reference evidence="1 2" key="1">
    <citation type="submission" date="2015-11" db="EMBL/GenBank/DDBJ databases">
        <title>Description and complete genome sequence of a novel strain predominating in hypersaline microbial mats and representing a new family of the Bacteriodetes phylum.</title>
        <authorList>
            <person name="Spring S."/>
            <person name="Bunk B."/>
            <person name="Sproer C."/>
            <person name="Klenk H.-P."/>
        </authorList>
    </citation>
    <scope>NUCLEOTIDE SEQUENCE [LARGE SCALE GENOMIC DNA]</scope>
    <source>
        <strain evidence="1 2">L21-Spi-D4</strain>
    </source>
</reference>
<proteinExistence type="predicted"/>
<dbReference type="RefSeq" id="WP_057952700.1">
    <property type="nucleotide sequence ID" value="NZ_CP013118.1"/>
</dbReference>
<dbReference type="Proteomes" id="UP000064893">
    <property type="component" value="Chromosome"/>
</dbReference>
<keyword evidence="2" id="KW-1185">Reference proteome</keyword>
<accession>A0A0S2HYX1</accession>
<dbReference type="EMBL" id="CP013118">
    <property type="protein sequence ID" value="ALO15227.1"/>
    <property type="molecule type" value="Genomic_DNA"/>
</dbReference>
<name>A0A0S2HYX1_9BACT</name>
<dbReference type="KEGG" id="blq:L21SP5_01581"/>
<organism evidence="1 2">
    <name type="scientific">Salinivirga cyanobacteriivorans</name>
    <dbReference type="NCBI Taxonomy" id="1307839"/>
    <lineage>
        <taxon>Bacteria</taxon>
        <taxon>Pseudomonadati</taxon>
        <taxon>Bacteroidota</taxon>
        <taxon>Bacteroidia</taxon>
        <taxon>Bacteroidales</taxon>
        <taxon>Salinivirgaceae</taxon>
        <taxon>Salinivirga</taxon>
    </lineage>
</organism>
<protein>
    <submittedName>
        <fullName evidence="1">Uncharacterized protein</fullName>
    </submittedName>
</protein>
<evidence type="ECO:0000313" key="2">
    <source>
        <dbReference type="Proteomes" id="UP000064893"/>
    </source>
</evidence>